<name>A0A6C0F0M3_9ZZZZ</name>
<sequence length="64" mass="7644">MAGILYNTLLYYCFNFVLKNAHSKNVQIRYSLNILYCQQHKFLGKLIYDFNVLKLAHFTLKQIL</sequence>
<evidence type="ECO:0000313" key="1">
    <source>
        <dbReference type="EMBL" id="QHT34964.1"/>
    </source>
</evidence>
<proteinExistence type="predicted"/>
<organism evidence="1">
    <name type="scientific">viral metagenome</name>
    <dbReference type="NCBI Taxonomy" id="1070528"/>
    <lineage>
        <taxon>unclassified sequences</taxon>
        <taxon>metagenomes</taxon>
        <taxon>organismal metagenomes</taxon>
    </lineage>
</organism>
<dbReference type="AlphaFoldDB" id="A0A6C0F0M3"/>
<dbReference type="EMBL" id="MN739011">
    <property type="protein sequence ID" value="QHT34964.1"/>
    <property type="molecule type" value="Genomic_DNA"/>
</dbReference>
<reference evidence="1" key="1">
    <citation type="journal article" date="2020" name="Nature">
        <title>Giant virus diversity and host interactions through global metagenomics.</title>
        <authorList>
            <person name="Schulz F."/>
            <person name="Roux S."/>
            <person name="Paez-Espino D."/>
            <person name="Jungbluth S."/>
            <person name="Walsh D.A."/>
            <person name="Denef V.J."/>
            <person name="McMahon K.D."/>
            <person name="Konstantinidis K.T."/>
            <person name="Eloe-Fadrosh E.A."/>
            <person name="Kyrpides N.C."/>
            <person name="Woyke T."/>
        </authorList>
    </citation>
    <scope>NUCLEOTIDE SEQUENCE</scope>
    <source>
        <strain evidence="1">GVMAG-M-3300009180-1</strain>
    </source>
</reference>
<accession>A0A6C0F0M3</accession>
<protein>
    <submittedName>
        <fullName evidence="1">Uncharacterized protein</fullName>
    </submittedName>
</protein>